<evidence type="ECO:0000313" key="2">
    <source>
        <dbReference type="Proteomes" id="UP001489719"/>
    </source>
</evidence>
<sequence length="541" mass="61066">MATSHGSTTSDSAVSTLKSEVPSIADEKSNNRQHGRQQIGADDETPLSVFLSTFKAARTQWVARQVIIMISLLFRLGVGLGQYSGFSDPPMHGDFEAQRHWMEIAYHLPMNEWYWYDLQYWGLDYPPLTAYHSWVMGAIGSKIKSSWFALDTSRGCENINLKSYMRITVIISELLIYIPAVSMFVRWTIKNQRLSPLHHSIASAAILLQPALILIDHGHFQYNAVMLGLSLLAITNILMDKLVVGSVFFVLSLCYKQMALYYSIPIFAYLLGICIFPRLNLSRFISLALSVLVTFALVFAPIILTSGGGLKGPYYQIVQILIRIFPFARGLWEDKVANIWCTLNTFVKLKVLYSADTLQRLSLVTTLVSVLPAFILLFLYPRKKALLWGVSASAWGFFLFSFQVHEKSVLLPLLPVTLQLAGDPGMNAQSYIYWINNIAVFSLWPLLKRDGLALQYFVISFLANWLMASFTKLPDSLLGKCTIILSYAGIVGLHAIEFLIEPPSQYPDLWVVANIILSFGCFAIFLLWNYIQLYRACRTPV</sequence>
<organism evidence="1 2">
    <name type="scientific">Lipomyces orientalis</name>
    <dbReference type="NCBI Taxonomy" id="1233043"/>
    <lineage>
        <taxon>Eukaryota</taxon>
        <taxon>Fungi</taxon>
        <taxon>Dikarya</taxon>
        <taxon>Ascomycota</taxon>
        <taxon>Saccharomycotina</taxon>
        <taxon>Lipomycetes</taxon>
        <taxon>Lipomycetales</taxon>
        <taxon>Lipomycetaceae</taxon>
        <taxon>Lipomyces</taxon>
    </lineage>
</organism>
<reference evidence="2" key="1">
    <citation type="journal article" date="2024" name="Front. Bioeng. Biotechnol.">
        <title>Genome-scale model development and genomic sequencing of the oleaginous clade Lipomyces.</title>
        <authorList>
            <person name="Czajka J.J."/>
            <person name="Han Y."/>
            <person name="Kim J."/>
            <person name="Mondo S.J."/>
            <person name="Hofstad B.A."/>
            <person name="Robles A."/>
            <person name="Haridas S."/>
            <person name="Riley R."/>
            <person name="LaButti K."/>
            <person name="Pangilinan J."/>
            <person name="Andreopoulos W."/>
            <person name="Lipzen A."/>
            <person name="Yan J."/>
            <person name="Wang M."/>
            <person name="Ng V."/>
            <person name="Grigoriev I.V."/>
            <person name="Spatafora J.W."/>
            <person name="Magnuson J.K."/>
            <person name="Baker S.E."/>
            <person name="Pomraning K.R."/>
        </authorList>
    </citation>
    <scope>NUCLEOTIDE SEQUENCE [LARGE SCALE GENOMIC DNA]</scope>
    <source>
        <strain evidence="2">CBS 10300</strain>
    </source>
</reference>
<proteinExistence type="predicted"/>
<evidence type="ECO:0000313" key="1">
    <source>
        <dbReference type="EMBL" id="KAK9324436.1"/>
    </source>
</evidence>
<keyword evidence="2" id="KW-1185">Reference proteome</keyword>
<dbReference type="Proteomes" id="UP001489719">
    <property type="component" value="Unassembled WGS sequence"/>
</dbReference>
<keyword evidence="1" id="KW-0808">Transferase</keyword>
<name>A0ACC3TTY7_9ASCO</name>
<accession>A0ACC3TTY7</accession>
<comment type="caution">
    <text evidence="1">The sequence shown here is derived from an EMBL/GenBank/DDBJ whole genome shotgun (WGS) entry which is preliminary data.</text>
</comment>
<protein>
    <submittedName>
        <fullName evidence="1">Glycosyl transferase</fullName>
    </submittedName>
</protein>
<dbReference type="EMBL" id="MU970050">
    <property type="protein sequence ID" value="KAK9324436.1"/>
    <property type="molecule type" value="Genomic_DNA"/>
</dbReference>
<gene>
    <name evidence="1" type="ORF">V1517DRAFT_317506</name>
</gene>